<feature type="region of interest" description="Disordered" evidence="1">
    <location>
        <begin position="109"/>
        <end position="160"/>
    </location>
</feature>
<feature type="compositionally biased region" description="Basic and acidic residues" evidence="1">
    <location>
        <begin position="142"/>
        <end position="160"/>
    </location>
</feature>
<proteinExistence type="predicted"/>
<feature type="compositionally biased region" description="Pro residues" evidence="1">
    <location>
        <begin position="337"/>
        <end position="349"/>
    </location>
</feature>
<reference evidence="2" key="1">
    <citation type="submission" date="2020-09" db="EMBL/GenBank/DDBJ databases">
        <title>Comparative genome analyses of four rice-infecting Rhizoctonia solani isolates reveal extensive enrichment of homogalacturonan modification genes.</title>
        <authorList>
            <person name="Lee D.-Y."/>
            <person name="Jeon J."/>
            <person name="Kim K.-T."/>
            <person name="Cheong K."/>
            <person name="Song H."/>
            <person name="Choi G."/>
            <person name="Ko J."/>
            <person name="Opiyo S.O."/>
            <person name="Zuo S."/>
            <person name="Madhav S."/>
            <person name="Lee Y.-H."/>
            <person name="Wang G.-L."/>
        </authorList>
    </citation>
    <scope>NUCLEOTIDE SEQUENCE</scope>
    <source>
        <strain evidence="2">AG1-IA B2</strain>
    </source>
</reference>
<name>A0A8H7I0W9_9AGAM</name>
<gene>
    <name evidence="2" type="ORF">RHS01_11163</name>
</gene>
<dbReference type="EMBL" id="JACYCF010000053">
    <property type="protein sequence ID" value="KAF8747945.1"/>
    <property type="molecule type" value="Genomic_DNA"/>
</dbReference>
<dbReference type="Proteomes" id="UP000614334">
    <property type="component" value="Unassembled WGS sequence"/>
</dbReference>
<feature type="compositionally biased region" description="Basic and acidic residues" evidence="1">
    <location>
        <begin position="566"/>
        <end position="612"/>
    </location>
</feature>
<evidence type="ECO:0000256" key="1">
    <source>
        <dbReference type="SAM" id="MobiDB-lite"/>
    </source>
</evidence>
<comment type="caution">
    <text evidence="2">The sequence shown here is derived from an EMBL/GenBank/DDBJ whole genome shotgun (WGS) entry which is preliminary data.</text>
</comment>
<evidence type="ECO:0000313" key="3">
    <source>
        <dbReference type="Proteomes" id="UP000614334"/>
    </source>
</evidence>
<accession>A0A8H7I0W9</accession>
<feature type="compositionally biased region" description="Low complexity" evidence="1">
    <location>
        <begin position="487"/>
        <end position="507"/>
    </location>
</feature>
<dbReference type="AlphaFoldDB" id="A0A8H7I0W9"/>
<feature type="region of interest" description="Disordered" evidence="1">
    <location>
        <begin position="43"/>
        <end position="97"/>
    </location>
</feature>
<feature type="region of interest" description="Disordered" evidence="1">
    <location>
        <begin position="452"/>
        <end position="666"/>
    </location>
</feature>
<feature type="compositionally biased region" description="Gly residues" evidence="1">
    <location>
        <begin position="613"/>
        <end position="652"/>
    </location>
</feature>
<feature type="region of interest" description="Disordered" evidence="1">
    <location>
        <begin position="336"/>
        <end position="392"/>
    </location>
</feature>
<evidence type="ECO:0000313" key="2">
    <source>
        <dbReference type="EMBL" id="KAF8747945.1"/>
    </source>
</evidence>
<feature type="compositionally biased region" description="Gly residues" evidence="1">
    <location>
        <begin position="539"/>
        <end position="565"/>
    </location>
</feature>
<feature type="compositionally biased region" description="Basic and acidic residues" evidence="1">
    <location>
        <begin position="109"/>
        <end position="123"/>
    </location>
</feature>
<organism evidence="2 3">
    <name type="scientific">Rhizoctonia solani</name>
    <dbReference type="NCBI Taxonomy" id="456999"/>
    <lineage>
        <taxon>Eukaryota</taxon>
        <taxon>Fungi</taxon>
        <taxon>Dikarya</taxon>
        <taxon>Basidiomycota</taxon>
        <taxon>Agaricomycotina</taxon>
        <taxon>Agaricomycetes</taxon>
        <taxon>Cantharellales</taxon>
        <taxon>Ceratobasidiaceae</taxon>
        <taxon>Rhizoctonia</taxon>
    </lineage>
</organism>
<protein>
    <recommendedName>
        <fullName evidence="4">Caprin-1 dimerization domain-containing protein</fullName>
    </recommendedName>
</protein>
<evidence type="ECO:0008006" key="4">
    <source>
        <dbReference type="Google" id="ProtNLM"/>
    </source>
</evidence>
<sequence length="666" mass="69545">MATETNYTLHGAIFLCSNHVTCHAALVVRHRTNFVLPPETIIKPRSTQNKKRIEMASTEQAPAAPPSTTVPQPRYVPGAPPPSSISKKSRKKTKSGAKSLVIAAHEAALSDHAPDAEEVKAGKVDPSLLANPPPPSSGGGDTGDHTEADEPTHEFDSEKSLVVDAISKRIKALGKKAQRVKEYKEQKELNEDQKAAIAGLPLIEAGLKELESIKKTAEGLEISAHRTRNQERIEQQKLADQRVAEASQQAEASLLPRITSLLSFLALRNLLTHSTPTDLSISDPERNAILSAGEVILAHPPVGHVEEIVKGFLSGAGSWEDVEYSRLIEITSQFVAPRPPTPIPDPSIPLDPTTTTHEVQPEPPAPEEPQDEPESSEPVVLGFVPQSTGGGFHFMQESELEAPAAMSESQEWVSVPPTGEPVHSEEVAEEAEAVQEEVKEDVVDTWGAAAGADVAGGAPLDWAATGDEGDELPDLGGLQATFGGSGTATPVAQAAPTTASVPTSAPAGKSVTIDDDGFTAIPARRGHAQRGSFNRGRGGRGGEGGYRGRGAFRGEGGRGRGSGFRGDGEGRGGYRGDGEGRGGYRGDGEGRGGYRGEGEVRGGYRGEGEGGYRGRGRGGYSSGEGEGGRGRGGGYRGRGEGRGGSGYRGRGSSGNATPTAEASAPA</sequence>